<reference evidence="4 5" key="1">
    <citation type="submission" date="2020-08" db="EMBL/GenBank/DDBJ databases">
        <title>Genomic Encyclopedia of Type Strains, Phase IV (KMG-IV): sequencing the most valuable type-strain genomes for metagenomic binning, comparative biology and taxonomic classification.</title>
        <authorList>
            <person name="Goeker M."/>
        </authorList>
    </citation>
    <scope>NUCLEOTIDE SEQUENCE [LARGE SCALE GENOMIC DNA]</scope>
    <source>
        <strain evidence="4 5">DSM 45385</strain>
    </source>
</reference>
<dbReference type="EMBL" id="JACHIN010000005">
    <property type="protein sequence ID" value="MBB5078842.1"/>
    <property type="molecule type" value="Genomic_DNA"/>
</dbReference>
<dbReference type="Pfam" id="PF02661">
    <property type="entry name" value="Fic"/>
    <property type="match status" value="1"/>
</dbReference>
<dbReference type="RefSeq" id="WP_184963900.1">
    <property type="nucleotide sequence ID" value="NZ_JACHIN010000005.1"/>
</dbReference>
<dbReference type="PROSITE" id="PS51459">
    <property type="entry name" value="FIDO"/>
    <property type="match status" value="1"/>
</dbReference>
<evidence type="ECO:0000256" key="1">
    <source>
        <dbReference type="PIRSR" id="PIRSR640198-1"/>
    </source>
</evidence>
<dbReference type="InterPro" id="IPR036597">
    <property type="entry name" value="Fido-like_dom_sf"/>
</dbReference>
<feature type="domain" description="Fido" evidence="3">
    <location>
        <begin position="83"/>
        <end position="223"/>
    </location>
</feature>
<accession>A0A7W8A3G5</accession>
<gene>
    <name evidence="4" type="ORF">HNR40_004328</name>
</gene>
<dbReference type="AlphaFoldDB" id="A0A7W8A3G5"/>
<dbReference type="InterPro" id="IPR040198">
    <property type="entry name" value="Fido_containing"/>
</dbReference>
<evidence type="ECO:0000313" key="5">
    <source>
        <dbReference type="Proteomes" id="UP000568380"/>
    </source>
</evidence>
<evidence type="ECO:0000256" key="2">
    <source>
        <dbReference type="PIRSR" id="PIRSR640198-2"/>
    </source>
</evidence>
<dbReference type="PANTHER" id="PTHR13504">
    <property type="entry name" value="FIDO DOMAIN-CONTAINING PROTEIN DDB_G0283145"/>
    <property type="match status" value="1"/>
</dbReference>
<dbReference type="Gene3D" id="1.10.3290.10">
    <property type="entry name" value="Fido-like domain"/>
    <property type="match status" value="1"/>
</dbReference>
<sequence length="238" mass="25979">MPEPLAGLRVEADLAGAEERVRELDGAFGRSLARSVLDVECLPSRVIRHWTSAPTSGEAVSRAHEALRRFERACAEGVRAPELTETRLLRAHAYLVGGGGVLRDGAAWVGGESPVTARFVAAPAEDVAPLVKDLVGFLARRDLPVLVQAGLAYAQLEFIHPFRDGNGRLGRWLLQVLPRRRRLVRRVMPPLGLFFVAHADRYFAAHQAFRDGDPGTWLAFFGAAAEECAATLLDRVGQ</sequence>
<dbReference type="Proteomes" id="UP000568380">
    <property type="component" value="Unassembled WGS sequence"/>
</dbReference>
<protein>
    <submittedName>
        <fullName evidence="4">Fic family protein</fullName>
    </submittedName>
</protein>
<keyword evidence="2" id="KW-0067">ATP-binding</keyword>
<evidence type="ECO:0000259" key="3">
    <source>
        <dbReference type="PROSITE" id="PS51459"/>
    </source>
</evidence>
<dbReference type="SUPFAM" id="SSF140931">
    <property type="entry name" value="Fic-like"/>
    <property type="match status" value="1"/>
</dbReference>
<dbReference type="InterPro" id="IPR003812">
    <property type="entry name" value="Fido"/>
</dbReference>
<keyword evidence="2" id="KW-0547">Nucleotide-binding</keyword>
<keyword evidence="5" id="KW-1185">Reference proteome</keyword>
<feature type="active site" evidence="1">
    <location>
        <position position="160"/>
    </location>
</feature>
<dbReference type="PANTHER" id="PTHR13504:SF38">
    <property type="entry name" value="FIDO DOMAIN-CONTAINING PROTEIN"/>
    <property type="match status" value="1"/>
</dbReference>
<organism evidence="4 5">
    <name type="scientific">Nonomuraea endophytica</name>
    <dbReference type="NCBI Taxonomy" id="714136"/>
    <lineage>
        <taxon>Bacteria</taxon>
        <taxon>Bacillati</taxon>
        <taxon>Actinomycetota</taxon>
        <taxon>Actinomycetes</taxon>
        <taxon>Streptosporangiales</taxon>
        <taxon>Streptosporangiaceae</taxon>
        <taxon>Nonomuraea</taxon>
    </lineage>
</organism>
<name>A0A7W8A3G5_9ACTN</name>
<comment type="caution">
    <text evidence="4">The sequence shown here is derived from an EMBL/GenBank/DDBJ whole genome shotgun (WGS) entry which is preliminary data.</text>
</comment>
<dbReference type="GO" id="GO:0005524">
    <property type="term" value="F:ATP binding"/>
    <property type="evidence" value="ECO:0007669"/>
    <property type="project" value="UniProtKB-KW"/>
</dbReference>
<evidence type="ECO:0000313" key="4">
    <source>
        <dbReference type="EMBL" id="MBB5078842.1"/>
    </source>
</evidence>
<feature type="binding site" evidence="2">
    <location>
        <begin position="164"/>
        <end position="171"/>
    </location>
    <ligand>
        <name>ATP</name>
        <dbReference type="ChEBI" id="CHEBI:30616"/>
    </ligand>
</feature>
<proteinExistence type="predicted"/>